<evidence type="ECO:0000313" key="13">
    <source>
        <dbReference type="Proteomes" id="UP001177023"/>
    </source>
</evidence>
<evidence type="ECO:0000259" key="11">
    <source>
        <dbReference type="PROSITE" id="PS50011"/>
    </source>
</evidence>
<dbReference type="GO" id="GO:0035556">
    <property type="term" value="P:intracellular signal transduction"/>
    <property type="evidence" value="ECO:0007669"/>
    <property type="project" value="TreeGrafter"/>
</dbReference>
<dbReference type="AlphaFoldDB" id="A0AA36DGN3"/>
<dbReference type="GO" id="GO:0005524">
    <property type="term" value="F:ATP binding"/>
    <property type="evidence" value="ECO:0007669"/>
    <property type="project" value="UniProtKB-UniRule"/>
</dbReference>
<organism evidence="12 13">
    <name type="scientific">Mesorhabditis spiculigera</name>
    <dbReference type="NCBI Taxonomy" id="96644"/>
    <lineage>
        <taxon>Eukaryota</taxon>
        <taxon>Metazoa</taxon>
        <taxon>Ecdysozoa</taxon>
        <taxon>Nematoda</taxon>
        <taxon>Chromadorea</taxon>
        <taxon>Rhabditida</taxon>
        <taxon>Rhabditina</taxon>
        <taxon>Rhabditomorpha</taxon>
        <taxon>Rhabditoidea</taxon>
        <taxon>Rhabditidae</taxon>
        <taxon>Mesorhabditinae</taxon>
        <taxon>Mesorhabditis</taxon>
    </lineage>
</organism>
<accession>A0AA36DGN3</accession>
<dbReference type="InterPro" id="IPR017441">
    <property type="entry name" value="Protein_kinase_ATP_BS"/>
</dbReference>
<keyword evidence="6 9" id="KW-0067">ATP-binding</keyword>
<feature type="region of interest" description="Disordered" evidence="10">
    <location>
        <begin position="171"/>
        <end position="233"/>
    </location>
</feature>
<feature type="compositionally biased region" description="Polar residues" evidence="10">
    <location>
        <begin position="95"/>
        <end position="104"/>
    </location>
</feature>
<dbReference type="InterPro" id="IPR000719">
    <property type="entry name" value="Prot_kinase_dom"/>
</dbReference>
<comment type="catalytic activity">
    <reaction evidence="7">
        <text>L-threonyl-[protein] + ATP = O-phospho-L-threonyl-[protein] + ADP + H(+)</text>
        <dbReference type="Rhea" id="RHEA:46608"/>
        <dbReference type="Rhea" id="RHEA-COMP:11060"/>
        <dbReference type="Rhea" id="RHEA-COMP:11605"/>
        <dbReference type="ChEBI" id="CHEBI:15378"/>
        <dbReference type="ChEBI" id="CHEBI:30013"/>
        <dbReference type="ChEBI" id="CHEBI:30616"/>
        <dbReference type="ChEBI" id="CHEBI:61977"/>
        <dbReference type="ChEBI" id="CHEBI:456216"/>
        <dbReference type="EC" id="2.7.11.1"/>
    </reaction>
</comment>
<dbReference type="PROSITE" id="PS50011">
    <property type="entry name" value="PROTEIN_KINASE_DOM"/>
    <property type="match status" value="1"/>
</dbReference>
<reference evidence="12" key="1">
    <citation type="submission" date="2023-06" db="EMBL/GenBank/DDBJ databases">
        <authorList>
            <person name="Delattre M."/>
        </authorList>
    </citation>
    <scope>NUCLEOTIDE SEQUENCE</scope>
    <source>
        <strain evidence="12">AF72</strain>
    </source>
</reference>
<evidence type="ECO:0000256" key="9">
    <source>
        <dbReference type="PROSITE-ProRule" id="PRU10141"/>
    </source>
</evidence>
<dbReference type="PANTHER" id="PTHR24419:SF18">
    <property type="entry name" value="SERINE_THREONINE-PROTEIN KINASE HASPIN"/>
    <property type="match status" value="1"/>
</dbReference>
<keyword evidence="2" id="KW-0723">Serine/threonine-protein kinase</keyword>
<feature type="non-terminal residue" evidence="12">
    <location>
        <position position="677"/>
    </location>
</feature>
<comment type="caution">
    <text evidence="12">The sequence shown here is derived from an EMBL/GenBank/DDBJ whole genome shotgun (WGS) entry which is preliminary data.</text>
</comment>
<dbReference type="SUPFAM" id="SSF56112">
    <property type="entry name" value="Protein kinase-like (PK-like)"/>
    <property type="match status" value="1"/>
</dbReference>
<feature type="domain" description="Protein kinase" evidence="11">
    <location>
        <begin position="353"/>
        <end position="677"/>
    </location>
</feature>
<evidence type="ECO:0000256" key="5">
    <source>
        <dbReference type="ARBA" id="ARBA00022777"/>
    </source>
</evidence>
<sequence length="677" mass="75502">MDLVAQRGAQLPEQTPNRLLRKSLIKATARASLTPLREDRNFSGQTEDSQPLVQPSPIISKAAQGRLTFGCLNESSFAPPLASTPIVERTGIQPRFSTASTTPVTVEPKRRRTNSPETLHESAASDDQTMDEGDDEAQNTVASSIAAEDPAETEEAAEVDEQLAACLENSMDIGAGGDAPHVDDVQPSGSDSTLGSIAEADEEEPEAEASQQDATRGETMAENQQTLQAHEPSTMVDATLGIQQEAIGRTFASDITMGQNNYSAMTSMQTLPVVDPSLRGNVTGLRMTFNQTQMSATRRNVTQMQMEDSIMNDRPFFLDKFEGDMDDPLQKLLHIIDQKEVVGWREGLPKDVFKKLKKLGEGVYGEVFATTWNGVPTAVKVIPFQNGAEDGEVKVNGEYLKSTEEILPEVLITRELSALAESRSGYQTSNFIELLQARLYPEELLDAWDEYDGRKGSENDRPDEYATENRHFIVIALAMGGVDIENYKVKNEKEMLSILLQLIFAMMAAERELSFEHRDLHIGNVLVKECSQEFIQFRMNGLPLNIRSHGVHVNIIDFTNSRLSKAGVNIYLDLEADEELFEGQGHYQFDIYRMMRENNRGDWASFEPKSNVFWLHYMARELLERNAKKRILVKRKKELLAIFDTLLACDELSAFVYDDAMAEICEEFLQEGGDASA</sequence>
<keyword evidence="5" id="KW-0418">Kinase</keyword>
<evidence type="ECO:0000256" key="7">
    <source>
        <dbReference type="ARBA" id="ARBA00047899"/>
    </source>
</evidence>
<dbReference type="PANTHER" id="PTHR24419">
    <property type="entry name" value="INTERLEUKIN-1 RECEPTOR-ASSOCIATED KINASE"/>
    <property type="match status" value="1"/>
</dbReference>
<dbReference type="Pfam" id="PF12330">
    <property type="entry name" value="Haspin_kinase"/>
    <property type="match status" value="1"/>
</dbReference>
<keyword evidence="3" id="KW-0808">Transferase</keyword>
<gene>
    <name evidence="12" type="ORF">MSPICULIGERA_LOCUS24801</name>
</gene>
<feature type="region of interest" description="Disordered" evidence="10">
    <location>
        <begin position="88"/>
        <end position="140"/>
    </location>
</feature>
<feature type="compositionally biased region" description="Polar residues" evidence="10">
    <location>
        <begin position="42"/>
        <end position="53"/>
    </location>
</feature>
<evidence type="ECO:0000256" key="8">
    <source>
        <dbReference type="ARBA" id="ARBA00048679"/>
    </source>
</evidence>
<dbReference type="InterPro" id="IPR011009">
    <property type="entry name" value="Kinase-like_dom_sf"/>
</dbReference>
<dbReference type="Gene3D" id="3.30.200.20">
    <property type="entry name" value="Phosphorylase Kinase, domain 1"/>
    <property type="match status" value="1"/>
</dbReference>
<dbReference type="Gene3D" id="1.10.510.10">
    <property type="entry name" value="Transferase(Phosphotransferase) domain 1"/>
    <property type="match status" value="1"/>
</dbReference>
<evidence type="ECO:0000256" key="6">
    <source>
        <dbReference type="ARBA" id="ARBA00022840"/>
    </source>
</evidence>
<dbReference type="GO" id="GO:0072354">
    <property type="term" value="F:histone H3T3 kinase activity"/>
    <property type="evidence" value="ECO:0007669"/>
    <property type="project" value="TreeGrafter"/>
</dbReference>
<dbReference type="PROSITE" id="PS00107">
    <property type="entry name" value="PROTEIN_KINASE_ATP"/>
    <property type="match status" value="1"/>
</dbReference>
<feature type="binding site" evidence="9">
    <location>
        <position position="380"/>
    </location>
    <ligand>
        <name>ATP</name>
        <dbReference type="ChEBI" id="CHEBI:30616"/>
    </ligand>
</feature>
<name>A0AA36DGN3_9BILA</name>
<evidence type="ECO:0000256" key="2">
    <source>
        <dbReference type="ARBA" id="ARBA00022527"/>
    </source>
</evidence>
<comment type="catalytic activity">
    <reaction evidence="8">
        <text>L-seryl-[protein] + ATP = O-phospho-L-seryl-[protein] + ADP + H(+)</text>
        <dbReference type="Rhea" id="RHEA:17989"/>
        <dbReference type="Rhea" id="RHEA-COMP:9863"/>
        <dbReference type="Rhea" id="RHEA-COMP:11604"/>
        <dbReference type="ChEBI" id="CHEBI:15378"/>
        <dbReference type="ChEBI" id="CHEBI:29999"/>
        <dbReference type="ChEBI" id="CHEBI:30616"/>
        <dbReference type="ChEBI" id="CHEBI:83421"/>
        <dbReference type="ChEBI" id="CHEBI:456216"/>
        <dbReference type="EC" id="2.7.11.1"/>
    </reaction>
</comment>
<dbReference type="GO" id="GO:0005737">
    <property type="term" value="C:cytoplasm"/>
    <property type="evidence" value="ECO:0007669"/>
    <property type="project" value="TreeGrafter"/>
</dbReference>
<dbReference type="Proteomes" id="UP001177023">
    <property type="component" value="Unassembled WGS sequence"/>
</dbReference>
<feature type="region of interest" description="Disordered" evidence="10">
    <location>
        <begin position="35"/>
        <end position="55"/>
    </location>
</feature>
<dbReference type="InterPro" id="IPR024604">
    <property type="entry name" value="GSG2_C"/>
</dbReference>
<evidence type="ECO:0000256" key="1">
    <source>
        <dbReference type="ARBA" id="ARBA00012513"/>
    </source>
</evidence>
<feature type="compositionally biased region" description="Acidic residues" evidence="10">
    <location>
        <begin position="128"/>
        <end position="137"/>
    </location>
</feature>
<dbReference type="SMART" id="SM01331">
    <property type="entry name" value="DUF3635"/>
    <property type="match status" value="1"/>
</dbReference>
<dbReference type="EC" id="2.7.11.1" evidence="1"/>
<dbReference type="GO" id="GO:0000278">
    <property type="term" value="P:mitotic cell cycle"/>
    <property type="evidence" value="ECO:0007669"/>
    <property type="project" value="TreeGrafter"/>
</dbReference>
<proteinExistence type="predicted"/>
<evidence type="ECO:0000256" key="10">
    <source>
        <dbReference type="SAM" id="MobiDB-lite"/>
    </source>
</evidence>
<keyword evidence="13" id="KW-1185">Reference proteome</keyword>
<evidence type="ECO:0000256" key="3">
    <source>
        <dbReference type="ARBA" id="ARBA00022679"/>
    </source>
</evidence>
<dbReference type="GO" id="GO:0005634">
    <property type="term" value="C:nucleus"/>
    <property type="evidence" value="ECO:0007669"/>
    <property type="project" value="TreeGrafter"/>
</dbReference>
<dbReference type="EMBL" id="CATQJA010002709">
    <property type="protein sequence ID" value="CAJ0586817.1"/>
    <property type="molecule type" value="Genomic_DNA"/>
</dbReference>
<evidence type="ECO:0000313" key="12">
    <source>
        <dbReference type="EMBL" id="CAJ0586817.1"/>
    </source>
</evidence>
<evidence type="ECO:0000256" key="4">
    <source>
        <dbReference type="ARBA" id="ARBA00022741"/>
    </source>
</evidence>
<keyword evidence="4 9" id="KW-0547">Nucleotide-binding</keyword>
<protein>
    <recommendedName>
        <fullName evidence="1">non-specific serine/threonine protein kinase</fullName>
        <ecNumber evidence="1">2.7.11.1</ecNumber>
    </recommendedName>
</protein>
<dbReference type="SMART" id="SM00220">
    <property type="entry name" value="S_TKc"/>
    <property type="match status" value="1"/>
</dbReference>